<protein>
    <recommendedName>
        <fullName evidence="3">F-box domain-containing protein</fullName>
    </recommendedName>
</protein>
<evidence type="ECO:0008006" key="3">
    <source>
        <dbReference type="Google" id="ProtNLM"/>
    </source>
</evidence>
<accession>A0ABY6UK68</accession>
<sequence length="542" mass="60946">MANNNGTGPTSLLDLPPEILSKVISYMVEPSGRSSIQSVLRTCRQLYEVALPFSVSVFRNTVHHHKGGGPCSPIKNAQFLHYLLISKPWLARHVNTIILGSFTSTTIQGDENKGDDKLQAPTSADSELAVYQSQIETILGQISPEDEDHSSWCTEWMSDLKTGYSDAQVTLILLICPNIHTLLFEESKNPRHFVRLLRFLGYLSLTSPPGWSNNPILPLSNLEDLFHETNNIQNGYTRWYEQGPLLFTLPRLRYYECNIPVGNERAGEQFGQLPPKSSSIEEITLRSSSIIPITLSAMLRACKALRKLEYTSYTNSSSTVQTVAPRDILDAILLQADSLTELYINTEEDWDKGWGLRSPNILYMGIGLRQMVALRKLTVGMQCLTGLLAEKPSNQNENHPVPLKVDDAPTIVDCLPENLEYLKIHSCSAAIHEQAQELLTAVESGNRFKNLVYISLLFNGWLSEKPLPLSCNAPNVHLDIGHQSKSTYQHDLGHPYSDREIEGRGARNVTSRIHASKMRREYLATRGITEPRHKPFYFVDDY</sequence>
<gene>
    <name evidence="1" type="ORF">CLO192961_LOCUS305650</name>
</gene>
<comment type="caution">
    <text evidence="1">The sequence shown here is derived from an EMBL/GenBank/DDBJ whole genome shotgun (WGS) entry which is preliminary data.</text>
</comment>
<organism evidence="1 2">
    <name type="scientific">Bionectria ochroleuca</name>
    <name type="common">Gliocladium roseum</name>
    <dbReference type="NCBI Taxonomy" id="29856"/>
    <lineage>
        <taxon>Eukaryota</taxon>
        <taxon>Fungi</taxon>
        <taxon>Dikarya</taxon>
        <taxon>Ascomycota</taxon>
        <taxon>Pezizomycotina</taxon>
        <taxon>Sordariomycetes</taxon>
        <taxon>Hypocreomycetidae</taxon>
        <taxon>Hypocreales</taxon>
        <taxon>Bionectriaceae</taxon>
        <taxon>Clonostachys</taxon>
    </lineage>
</organism>
<dbReference type="SUPFAM" id="SSF52047">
    <property type="entry name" value="RNI-like"/>
    <property type="match status" value="1"/>
</dbReference>
<dbReference type="EMBL" id="CABFNS010000833">
    <property type="protein sequence ID" value="VUC31653.1"/>
    <property type="molecule type" value="Genomic_DNA"/>
</dbReference>
<evidence type="ECO:0000313" key="2">
    <source>
        <dbReference type="Proteomes" id="UP000766486"/>
    </source>
</evidence>
<proteinExistence type="predicted"/>
<name>A0ABY6UK68_BIOOC</name>
<evidence type="ECO:0000313" key="1">
    <source>
        <dbReference type="EMBL" id="VUC31653.1"/>
    </source>
</evidence>
<dbReference type="Proteomes" id="UP000766486">
    <property type="component" value="Unassembled WGS sequence"/>
</dbReference>
<keyword evidence="2" id="KW-1185">Reference proteome</keyword>
<reference evidence="1 2" key="1">
    <citation type="submission" date="2019-06" db="EMBL/GenBank/DDBJ databases">
        <authorList>
            <person name="Broberg M."/>
        </authorList>
    </citation>
    <scope>NUCLEOTIDE SEQUENCE [LARGE SCALE GENOMIC DNA]</scope>
</reference>